<dbReference type="PROSITE" id="PS51782">
    <property type="entry name" value="LYSM"/>
    <property type="match status" value="1"/>
</dbReference>
<dbReference type="NCBIfam" id="NF038080">
    <property type="entry name" value="PG_bind_siph"/>
    <property type="match status" value="1"/>
</dbReference>
<dbReference type="EMBL" id="JBHSFK010000012">
    <property type="protein sequence ID" value="MFC4501757.1"/>
    <property type="molecule type" value="Genomic_DNA"/>
</dbReference>
<dbReference type="SUPFAM" id="SSF47090">
    <property type="entry name" value="PGBD-like"/>
    <property type="match status" value="1"/>
</dbReference>
<accession>A0ABV9APG9</accession>
<dbReference type="Proteomes" id="UP001595839">
    <property type="component" value="Unassembled WGS sequence"/>
</dbReference>
<dbReference type="Gene3D" id="3.10.350.10">
    <property type="entry name" value="LysM domain"/>
    <property type="match status" value="1"/>
</dbReference>
<gene>
    <name evidence="2" type="ORF">ACFPIH_19855</name>
</gene>
<reference evidence="3" key="1">
    <citation type="journal article" date="2019" name="Int. J. Syst. Evol. Microbiol.">
        <title>The Global Catalogue of Microorganisms (GCM) 10K type strain sequencing project: providing services to taxonomists for standard genome sequencing and annotation.</title>
        <authorList>
            <consortium name="The Broad Institute Genomics Platform"/>
            <consortium name="The Broad Institute Genome Sequencing Center for Infectious Disease"/>
            <person name="Wu L."/>
            <person name="Ma J."/>
        </authorList>
    </citation>
    <scope>NUCLEOTIDE SEQUENCE [LARGE SCALE GENOMIC DNA]</scope>
    <source>
        <strain evidence="3">CGMCC 4.7177</strain>
    </source>
</reference>
<proteinExistence type="predicted"/>
<evidence type="ECO:0000313" key="2">
    <source>
        <dbReference type="EMBL" id="MFC4501757.1"/>
    </source>
</evidence>
<dbReference type="CDD" id="cd00118">
    <property type="entry name" value="LysM"/>
    <property type="match status" value="1"/>
</dbReference>
<dbReference type="RefSeq" id="WP_381173739.1">
    <property type="nucleotide sequence ID" value="NZ_JBHSFK010000012.1"/>
</dbReference>
<evidence type="ECO:0000313" key="3">
    <source>
        <dbReference type="Proteomes" id="UP001595839"/>
    </source>
</evidence>
<dbReference type="SUPFAM" id="SSF54106">
    <property type="entry name" value="LysM domain"/>
    <property type="match status" value="1"/>
</dbReference>
<dbReference type="SMART" id="SM00257">
    <property type="entry name" value="LysM"/>
    <property type="match status" value="1"/>
</dbReference>
<protein>
    <submittedName>
        <fullName evidence="2">Peptidoglycan-binding protein</fullName>
    </submittedName>
</protein>
<name>A0ABV9APG9_9ACTN</name>
<dbReference type="InterPro" id="IPR036779">
    <property type="entry name" value="LysM_dom_sf"/>
</dbReference>
<dbReference type="InterPro" id="IPR047763">
    <property type="entry name" value="PG_bind_dom_phiBT1-type"/>
</dbReference>
<dbReference type="InterPro" id="IPR018392">
    <property type="entry name" value="LysM"/>
</dbReference>
<dbReference type="InterPro" id="IPR036365">
    <property type="entry name" value="PGBD-like_sf"/>
</dbReference>
<feature type="domain" description="LysM" evidence="1">
    <location>
        <begin position="204"/>
        <end position="248"/>
    </location>
</feature>
<dbReference type="InterPro" id="IPR036366">
    <property type="entry name" value="PGBDSf"/>
</dbReference>
<evidence type="ECO:0000259" key="1">
    <source>
        <dbReference type="PROSITE" id="PS51782"/>
    </source>
</evidence>
<comment type="caution">
    <text evidence="2">The sequence shown here is derived from an EMBL/GenBank/DDBJ whole genome shotgun (WGS) entry which is preliminary data.</text>
</comment>
<dbReference type="Pfam" id="PF01476">
    <property type="entry name" value="LysM"/>
    <property type="match status" value="1"/>
</dbReference>
<keyword evidence="3" id="KW-1185">Reference proteome</keyword>
<sequence length="337" mass="35712">MATTWISGAERLGDGSIGGAMDKPDAPARVVWHTTESGHGNAAFDSVADYLIQKAAEPHILYDPVTDRIGQYGSFAESARALKNDGSTRTNRVGRACIQIEVLARAGDPFTAYWRPGKNFKALMAAIRSWGILDEFPMGTPAKTASAAKRDRNKWLTKGGHYGHCNTPGNDHWDPGAIDVKALFAAAPASGGSNGGASTSPSSAAYTVKAGDTLSSIGVKTGVAWKTIATLNGIKSPYTITVGQKLKLKATATTTRPSVPAFPGAGYFRPGAKNSYVTQLGQQLVKRGYGRYYQEGPGPTWTAADRAAVRAFQHAQGWTGTDADGYPGPLTWKKLFS</sequence>
<dbReference type="Gene3D" id="1.10.101.10">
    <property type="entry name" value="PGBD-like superfamily/PGBD"/>
    <property type="match status" value="1"/>
</dbReference>
<organism evidence="2 3">
    <name type="scientific">Streptomyces vulcanius</name>
    <dbReference type="NCBI Taxonomy" id="1441876"/>
    <lineage>
        <taxon>Bacteria</taxon>
        <taxon>Bacillati</taxon>
        <taxon>Actinomycetota</taxon>
        <taxon>Actinomycetes</taxon>
        <taxon>Kitasatosporales</taxon>
        <taxon>Streptomycetaceae</taxon>
        <taxon>Streptomyces</taxon>
    </lineage>
</organism>